<feature type="region of interest" description="Disordered" evidence="14">
    <location>
        <begin position="25"/>
        <end position="50"/>
    </location>
</feature>
<keyword evidence="5 10" id="KW-0346">Stress response</keyword>
<dbReference type="HAMAP" id="MF_01151">
    <property type="entry name" value="GrpE"/>
    <property type="match status" value="1"/>
</dbReference>
<evidence type="ECO:0000256" key="9">
    <source>
        <dbReference type="ARBA" id="ARBA00076414"/>
    </source>
</evidence>
<evidence type="ECO:0000256" key="13">
    <source>
        <dbReference type="SAM" id="Coils"/>
    </source>
</evidence>
<dbReference type="GO" id="GO:0006457">
    <property type="term" value="P:protein folding"/>
    <property type="evidence" value="ECO:0007669"/>
    <property type="project" value="InterPro"/>
</dbReference>
<dbReference type="Gene3D" id="2.30.22.10">
    <property type="entry name" value="Head domain of nucleotide exchange factor GrpE"/>
    <property type="match status" value="1"/>
</dbReference>
<evidence type="ECO:0000256" key="10">
    <source>
        <dbReference type="HAMAP-Rule" id="MF_01151"/>
    </source>
</evidence>
<gene>
    <name evidence="10 15" type="primary">grpE</name>
    <name evidence="15" type="ORF">GCM10011498_19460</name>
</gene>
<dbReference type="AlphaFoldDB" id="A0A916QXF5"/>
<dbReference type="PANTHER" id="PTHR21237">
    <property type="entry name" value="GRPE PROTEIN"/>
    <property type="match status" value="1"/>
</dbReference>
<comment type="subcellular location">
    <subcellularLocation>
        <location evidence="1 10">Cytoplasm</location>
    </subcellularLocation>
</comment>
<dbReference type="EMBL" id="BMKA01000002">
    <property type="protein sequence ID" value="GGA18819.1"/>
    <property type="molecule type" value="Genomic_DNA"/>
</dbReference>
<name>A0A916QXF5_9RHOB</name>
<protein>
    <recommendedName>
        <fullName evidence="8 10">Protein GrpE</fullName>
    </recommendedName>
    <alternativeName>
        <fullName evidence="9 10">HSP-70 cofactor</fullName>
    </alternativeName>
</protein>
<dbReference type="GO" id="GO:0051087">
    <property type="term" value="F:protein-folding chaperone binding"/>
    <property type="evidence" value="ECO:0007669"/>
    <property type="project" value="InterPro"/>
</dbReference>
<dbReference type="InterPro" id="IPR000740">
    <property type="entry name" value="GrpE"/>
</dbReference>
<dbReference type="PRINTS" id="PR00773">
    <property type="entry name" value="GRPEPROTEIN"/>
</dbReference>
<comment type="subunit">
    <text evidence="3 10">Homodimer.</text>
</comment>
<evidence type="ECO:0000256" key="2">
    <source>
        <dbReference type="ARBA" id="ARBA00009054"/>
    </source>
</evidence>
<dbReference type="GO" id="GO:0000774">
    <property type="term" value="F:adenyl-nucleotide exchange factor activity"/>
    <property type="evidence" value="ECO:0007669"/>
    <property type="project" value="InterPro"/>
</dbReference>
<dbReference type="PROSITE" id="PS01071">
    <property type="entry name" value="GRPE"/>
    <property type="match status" value="1"/>
</dbReference>
<accession>A0A916QXF5</accession>
<evidence type="ECO:0000256" key="5">
    <source>
        <dbReference type="ARBA" id="ARBA00023016"/>
    </source>
</evidence>
<dbReference type="Pfam" id="PF01025">
    <property type="entry name" value="GrpE"/>
    <property type="match status" value="1"/>
</dbReference>
<comment type="function">
    <text evidence="7 10 11">Participates actively in the response to hyperosmotic and heat shock by preventing the aggregation of stress-denatured proteins, in association with DnaK and GrpE. It is the nucleotide exchange factor for DnaK and may function as a thermosensor. Unfolded proteins bind initially to DnaJ; upon interaction with the DnaJ-bound protein, DnaK hydrolyzes its bound ATP, resulting in the formation of a stable complex. GrpE releases ADP from DnaK; ATP binding to DnaK triggers the release of the substrate protein, thus completing the reaction cycle. Several rounds of ATP-dependent interactions between DnaJ, DnaK and GrpE are required for fully efficient folding.</text>
</comment>
<feature type="coiled-coil region" evidence="13">
    <location>
        <begin position="54"/>
        <end position="92"/>
    </location>
</feature>
<dbReference type="GO" id="GO:0005737">
    <property type="term" value="C:cytoplasm"/>
    <property type="evidence" value="ECO:0007669"/>
    <property type="project" value="UniProtKB-SubCell"/>
</dbReference>
<keyword evidence="6 10" id="KW-0143">Chaperone</keyword>
<keyword evidence="13" id="KW-0175">Coiled coil</keyword>
<dbReference type="CDD" id="cd00446">
    <property type="entry name" value="GrpE"/>
    <property type="match status" value="1"/>
</dbReference>
<evidence type="ECO:0000256" key="14">
    <source>
        <dbReference type="SAM" id="MobiDB-lite"/>
    </source>
</evidence>
<evidence type="ECO:0000313" key="15">
    <source>
        <dbReference type="EMBL" id="GGA18819.1"/>
    </source>
</evidence>
<sequence length="206" mass="23144">MAKSMGKKHEDLDVSLDRFLDEDEFPLDKIDEEESEEEFEDVDLTAEPEEVDPVEQLQAEVAQLKDRLIRTLADTENLRKRAERDRRDAEQYGGQKLARDLLSVNDNMKRALETVTDEQREANKGLIEGIELTQRELLSAFASHKIVPVTPAVGDKFDPNIHQAMFEAPFPDVKAGHILQVMNEGFMIGDRLLRPAQVGVSSGGGS</sequence>
<evidence type="ECO:0000313" key="16">
    <source>
        <dbReference type="Proteomes" id="UP000628017"/>
    </source>
</evidence>
<dbReference type="GO" id="GO:0042803">
    <property type="term" value="F:protein homodimerization activity"/>
    <property type="evidence" value="ECO:0007669"/>
    <property type="project" value="InterPro"/>
</dbReference>
<evidence type="ECO:0000256" key="11">
    <source>
        <dbReference type="RuleBase" id="RU000639"/>
    </source>
</evidence>
<keyword evidence="4 10" id="KW-0963">Cytoplasm</keyword>
<dbReference type="InterPro" id="IPR009012">
    <property type="entry name" value="GrpE_head"/>
</dbReference>
<evidence type="ECO:0000256" key="1">
    <source>
        <dbReference type="ARBA" id="ARBA00004496"/>
    </source>
</evidence>
<dbReference type="Proteomes" id="UP000628017">
    <property type="component" value="Unassembled WGS sequence"/>
</dbReference>
<evidence type="ECO:0000256" key="8">
    <source>
        <dbReference type="ARBA" id="ARBA00072274"/>
    </source>
</evidence>
<reference evidence="15" key="1">
    <citation type="journal article" date="2014" name="Int. J. Syst. Evol. Microbiol.">
        <title>Complete genome sequence of Corynebacterium casei LMG S-19264T (=DSM 44701T), isolated from a smear-ripened cheese.</title>
        <authorList>
            <consortium name="US DOE Joint Genome Institute (JGI-PGF)"/>
            <person name="Walter F."/>
            <person name="Albersmeier A."/>
            <person name="Kalinowski J."/>
            <person name="Ruckert C."/>
        </authorList>
    </citation>
    <scope>NUCLEOTIDE SEQUENCE</scope>
    <source>
        <strain evidence="15">CGMCC 1.15880</strain>
    </source>
</reference>
<comment type="similarity">
    <text evidence="2 10 12">Belongs to the GrpE family.</text>
</comment>
<comment type="caution">
    <text evidence="15">The sequence shown here is derived from an EMBL/GenBank/DDBJ whole genome shotgun (WGS) entry which is preliminary data.</text>
</comment>
<dbReference type="SUPFAM" id="SSF51064">
    <property type="entry name" value="Head domain of nucleotide exchange factor GrpE"/>
    <property type="match status" value="1"/>
</dbReference>
<dbReference type="FunFam" id="2.30.22.10:FF:000001">
    <property type="entry name" value="Protein GrpE"/>
    <property type="match status" value="1"/>
</dbReference>
<evidence type="ECO:0000256" key="3">
    <source>
        <dbReference type="ARBA" id="ARBA00011738"/>
    </source>
</evidence>
<reference evidence="15" key="2">
    <citation type="submission" date="2020-09" db="EMBL/GenBank/DDBJ databases">
        <authorList>
            <person name="Sun Q."/>
            <person name="Zhou Y."/>
        </authorList>
    </citation>
    <scope>NUCLEOTIDE SEQUENCE</scope>
    <source>
        <strain evidence="15">CGMCC 1.15880</strain>
    </source>
</reference>
<proteinExistence type="inferred from homology"/>
<dbReference type="Gene3D" id="3.90.20.20">
    <property type="match status" value="1"/>
</dbReference>
<dbReference type="GO" id="GO:0051082">
    <property type="term" value="F:unfolded protein binding"/>
    <property type="evidence" value="ECO:0007669"/>
    <property type="project" value="TreeGrafter"/>
</dbReference>
<evidence type="ECO:0000256" key="4">
    <source>
        <dbReference type="ARBA" id="ARBA00022490"/>
    </source>
</evidence>
<evidence type="ECO:0000256" key="6">
    <source>
        <dbReference type="ARBA" id="ARBA00023186"/>
    </source>
</evidence>
<dbReference type="SUPFAM" id="SSF58014">
    <property type="entry name" value="Coiled-coil domain of nucleotide exchange factor GrpE"/>
    <property type="match status" value="1"/>
</dbReference>
<evidence type="ECO:0000256" key="12">
    <source>
        <dbReference type="RuleBase" id="RU004478"/>
    </source>
</evidence>
<dbReference type="InterPro" id="IPR013805">
    <property type="entry name" value="GrpE_CC"/>
</dbReference>
<keyword evidence="16" id="KW-1185">Reference proteome</keyword>
<evidence type="ECO:0000256" key="7">
    <source>
        <dbReference type="ARBA" id="ARBA00053401"/>
    </source>
</evidence>
<dbReference type="PANTHER" id="PTHR21237:SF23">
    <property type="entry name" value="GRPE PROTEIN HOMOLOG, MITOCHONDRIAL"/>
    <property type="match status" value="1"/>
</dbReference>
<organism evidence="15 16">
    <name type="scientific">Neptunicoccus cionae</name>
    <dbReference type="NCBI Taxonomy" id="2035344"/>
    <lineage>
        <taxon>Bacteria</taxon>
        <taxon>Pseudomonadati</taxon>
        <taxon>Pseudomonadota</taxon>
        <taxon>Alphaproteobacteria</taxon>
        <taxon>Rhodobacterales</taxon>
        <taxon>Paracoccaceae</taxon>
        <taxon>Neptunicoccus</taxon>
    </lineage>
</organism>